<evidence type="ECO:0000256" key="1">
    <source>
        <dbReference type="SAM" id="MobiDB-lite"/>
    </source>
</evidence>
<dbReference type="EMBL" id="JH992978">
    <property type="protein sequence ID" value="EKX50478.1"/>
    <property type="molecule type" value="Genomic_DNA"/>
</dbReference>
<accession>L1JQW3</accession>
<proteinExistence type="predicted"/>
<dbReference type="GeneID" id="17307314"/>
<name>L1JQW3_GUITC</name>
<evidence type="ECO:0000313" key="4">
    <source>
        <dbReference type="Proteomes" id="UP000011087"/>
    </source>
</evidence>
<dbReference type="PaxDb" id="55529-EKX50478"/>
<gene>
    <name evidence="2" type="ORF">GUITHDRAFT_135150</name>
</gene>
<dbReference type="Proteomes" id="UP000011087">
    <property type="component" value="Unassembled WGS sequence"/>
</dbReference>
<dbReference type="RefSeq" id="XP_005837458.1">
    <property type="nucleotide sequence ID" value="XM_005837401.1"/>
</dbReference>
<reference evidence="3" key="3">
    <citation type="submission" date="2016-03" db="UniProtKB">
        <authorList>
            <consortium name="EnsemblProtists"/>
        </authorList>
    </citation>
    <scope>IDENTIFICATION</scope>
</reference>
<reference evidence="4" key="2">
    <citation type="submission" date="2012-11" db="EMBL/GenBank/DDBJ databases">
        <authorList>
            <person name="Kuo A."/>
            <person name="Curtis B.A."/>
            <person name="Tanifuji G."/>
            <person name="Burki F."/>
            <person name="Gruber A."/>
            <person name="Irimia M."/>
            <person name="Maruyama S."/>
            <person name="Arias M.C."/>
            <person name="Ball S.G."/>
            <person name="Gile G.H."/>
            <person name="Hirakawa Y."/>
            <person name="Hopkins J.F."/>
            <person name="Rensing S.A."/>
            <person name="Schmutz J."/>
            <person name="Symeonidi A."/>
            <person name="Elias M."/>
            <person name="Eveleigh R.J."/>
            <person name="Herman E.K."/>
            <person name="Klute M.J."/>
            <person name="Nakayama T."/>
            <person name="Obornik M."/>
            <person name="Reyes-Prieto A."/>
            <person name="Armbrust E.V."/>
            <person name="Aves S.J."/>
            <person name="Beiko R.G."/>
            <person name="Coutinho P."/>
            <person name="Dacks J.B."/>
            <person name="Durnford D.G."/>
            <person name="Fast N.M."/>
            <person name="Green B.R."/>
            <person name="Grisdale C."/>
            <person name="Hempe F."/>
            <person name="Henrissat B."/>
            <person name="Hoppner M.P."/>
            <person name="Ishida K.-I."/>
            <person name="Kim E."/>
            <person name="Koreny L."/>
            <person name="Kroth P.G."/>
            <person name="Liu Y."/>
            <person name="Malik S.-B."/>
            <person name="Maier U.G."/>
            <person name="McRose D."/>
            <person name="Mock T."/>
            <person name="Neilson J.A."/>
            <person name="Onodera N.T."/>
            <person name="Poole A.M."/>
            <person name="Pritham E.J."/>
            <person name="Richards T.A."/>
            <person name="Rocap G."/>
            <person name="Roy S.W."/>
            <person name="Sarai C."/>
            <person name="Schaack S."/>
            <person name="Shirato S."/>
            <person name="Slamovits C.H."/>
            <person name="Spencer D.F."/>
            <person name="Suzuki S."/>
            <person name="Worden A.Z."/>
            <person name="Zauner S."/>
            <person name="Barry K."/>
            <person name="Bell C."/>
            <person name="Bharti A.K."/>
            <person name="Crow J.A."/>
            <person name="Grimwood J."/>
            <person name="Kramer R."/>
            <person name="Lindquist E."/>
            <person name="Lucas S."/>
            <person name="Salamov A."/>
            <person name="McFadden G.I."/>
            <person name="Lane C.E."/>
            <person name="Keeling P.J."/>
            <person name="Gray M.W."/>
            <person name="Grigoriev I.V."/>
            <person name="Archibald J.M."/>
        </authorList>
    </citation>
    <scope>NUCLEOTIDE SEQUENCE</scope>
    <source>
        <strain evidence="4">CCMP2712</strain>
    </source>
</reference>
<sequence length="279" mass="31536">MASHLPGMSGKRSFKRWDDIEERMLAEAVKNFGVKVLNMTFELATMIGLGKGSAGNEDRQDIEAAVRSLECLELLEKLGPAPRELKKNQLKKSTKPSSDGLTRIPSIRYRYHPFQRDDRLRQVCEEADFERKREAVGRYLTHVNLLEEVLSPARPDGMNDEDAMKDDEDKLVKTKMEGGKLMVYDEQTLKAQEAVTSGLLDILKLAESMGTLDEEPKGIKREEVKSTGDENGGSMGWEDSPSKLFVPGELRKLSQEEVAQDFFNTTSMISRYEWKTIGL</sequence>
<dbReference type="HOGENOM" id="CLU_999077_0_0_1"/>
<evidence type="ECO:0000313" key="2">
    <source>
        <dbReference type="EMBL" id="EKX50478.1"/>
    </source>
</evidence>
<evidence type="ECO:0000313" key="3">
    <source>
        <dbReference type="EnsemblProtists" id="EKX50478"/>
    </source>
</evidence>
<dbReference type="KEGG" id="gtt:GUITHDRAFT_135150"/>
<feature type="compositionally biased region" description="Basic and acidic residues" evidence="1">
    <location>
        <begin position="217"/>
        <end position="228"/>
    </location>
</feature>
<keyword evidence="4" id="KW-1185">Reference proteome</keyword>
<organism evidence="2">
    <name type="scientific">Guillardia theta (strain CCMP2712)</name>
    <name type="common">Cryptophyte</name>
    <dbReference type="NCBI Taxonomy" id="905079"/>
    <lineage>
        <taxon>Eukaryota</taxon>
        <taxon>Cryptophyceae</taxon>
        <taxon>Pyrenomonadales</taxon>
        <taxon>Geminigeraceae</taxon>
        <taxon>Guillardia</taxon>
    </lineage>
</organism>
<protein>
    <submittedName>
        <fullName evidence="2 3">Uncharacterized protein</fullName>
    </submittedName>
</protein>
<dbReference type="EnsemblProtists" id="EKX50478">
    <property type="protein sequence ID" value="EKX50478"/>
    <property type="gene ID" value="GUITHDRAFT_135150"/>
</dbReference>
<feature type="region of interest" description="Disordered" evidence="1">
    <location>
        <begin position="217"/>
        <end position="242"/>
    </location>
</feature>
<reference evidence="2 4" key="1">
    <citation type="journal article" date="2012" name="Nature">
        <title>Algal genomes reveal evolutionary mosaicism and the fate of nucleomorphs.</title>
        <authorList>
            <consortium name="DOE Joint Genome Institute"/>
            <person name="Curtis B.A."/>
            <person name="Tanifuji G."/>
            <person name="Burki F."/>
            <person name="Gruber A."/>
            <person name="Irimia M."/>
            <person name="Maruyama S."/>
            <person name="Arias M.C."/>
            <person name="Ball S.G."/>
            <person name="Gile G.H."/>
            <person name="Hirakawa Y."/>
            <person name="Hopkins J.F."/>
            <person name="Kuo A."/>
            <person name="Rensing S.A."/>
            <person name="Schmutz J."/>
            <person name="Symeonidi A."/>
            <person name="Elias M."/>
            <person name="Eveleigh R.J."/>
            <person name="Herman E.K."/>
            <person name="Klute M.J."/>
            <person name="Nakayama T."/>
            <person name="Obornik M."/>
            <person name="Reyes-Prieto A."/>
            <person name="Armbrust E.V."/>
            <person name="Aves S.J."/>
            <person name="Beiko R.G."/>
            <person name="Coutinho P."/>
            <person name="Dacks J.B."/>
            <person name="Durnford D.G."/>
            <person name="Fast N.M."/>
            <person name="Green B.R."/>
            <person name="Grisdale C.J."/>
            <person name="Hempel F."/>
            <person name="Henrissat B."/>
            <person name="Hoppner M.P."/>
            <person name="Ishida K."/>
            <person name="Kim E."/>
            <person name="Koreny L."/>
            <person name="Kroth P.G."/>
            <person name="Liu Y."/>
            <person name="Malik S.B."/>
            <person name="Maier U.G."/>
            <person name="McRose D."/>
            <person name="Mock T."/>
            <person name="Neilson J.A."/>
            <person name="Onodera N.T."/>
            <person name="Poole A.M."/>
            <person name="Pritham E.J."/>
            <person name="Richards T.A."/>
            <person name="Rocap G."/>
            <person name="Roy S.W."/>
            <person name="Sarai C."/>
            <person name="Schaack S."/>
            <person name="Shirato S."/>
            <person name="Slamovits C.H."/>
            <person name="Spencer D.F."/>
            <person name="Suzuki S."/>
            <person name="Worden A.Z."/>
            <person name="Zauner S."/>
            <person name="Barry K."/>
            <person name="Bell C."/>
            <person name="Bharti A.K."/>
            <person name="Crow J.A."/>
            <person name="Grimwood J."/>
            <person name="Kramer R."/>
            <person name="Lindquist E."/>
            <person name="Lucas S."/>
            <person name="Salamov A."/>
            <person name="McFadden G.I."/>
            <person name="Lane C.E."/>
            <person name="Keeling P.J."/>
            <person name="Gray M.W."/>
            <person name="Grigoriev I.V."/>
            <person name="Archibald J.M."/>
        </authorList>
    </citation>
    <scope>NUCLEOTIDE SEQUENCE</scope>
    <source>
        <strain evidence="2 4">CCMP2712</strain>
    </source>
</reference>
<dbReference type="AlphaFoldDB" id="L1JQW3"/>